<evidence type="ECO:0000313" key="1">
    <source>
        <dbReference type="EMBL" id="NML76184.1"/>
    </source>
</evidence>
<dbReference type="Gene3D" id="1.10.630.10">
    <property type="entry name" value="Cytochrome P450"/>
    <property type="match status" value="1"/>
</dbReference>
<name>A0A7Y0FY07_9HYPH</name>
<proteinExistence type="predicted"/>
<dbReference type="GO" id="GO:0004497">
    <property type="term" value="F:monooxygenase activity"/>
    <property type="evidence" value="ECO:0007669"/>
    <property type="project" value="InterPro"/>
</dbReference>
<sequence length="320" mass="35493">MQRLEPACRKIVCDLVEGVQKVQSIEIIGALALPFAARIQCAKFGWPASFQVPLLDWVLKYRAEAPRLDAKVLNSLRRDFYHLILPQLEWRRRSGLAAPADLTTTLIHQSAFGLQLDDSQICRVLSDWVAEEIATIETAIRITVEFLATNLAVQSELRQNFQSLPVATAEIIRLQGQLVRDRRTDPLSGALGGRRLVEWYGIAGGAGWPDGDIRDLGFSDADGSDADVRRLISRASIETCPRAALARMQLNVFLGEFLLAVEGFTLADGCDLDCGGYSSTGYAPLTIEICRDRLNSKVAAGYARSNRYPEGQKSKWTRLR</sequence>
<dbReference type="SUPFAM" id="SSF48264">
    <property type="entry name" value="Cytochrome P450"/>
    <property type="match status" value="1"/>
</dbReference>
<dbReference type="InterPro" id="IPR036396">
    <property type="entry name" value="Cyt_P450_sf"/>
</dbReference>
<gene>
    <name evidence="1" type="ORF">HHL25_18780</name>
</gene>
<reference evidence="1 2" key="1">
    <citation type="submission" date="2020-04" db="EMBL/GenBank/DDBJ databases">
        <title>Rhizobium sp. S-51 isolated from soil.</title>
        <authorList>
            <person name="Dahal R.H."/>
        </authorList>
    </citation>
    <scope>NUCLEOTIDE SEQUENCE [LARGE SCALE GENOMIC DNA]</scope>
    <source>
        <strain evidence="1 2">S-51</strain>
    </source>
</reference>
<organism evidence="1 2">
    <name type="scientific">Rhizobium terricola</name>
    <dbReference type="NCBI Taxonomy" id="2728849"/>
    <lineage>
        <taxon>Bacteria</taxon>
        <taxon>Pseudomonadati</taxon>
        <taxon>Pseudomonadota</taxon>
        <taxon>Alphaproteobacteria</taxon>
        <taxon>Hyphomicrobiales</taxon>
        <taxon>Rhizobiaceae</taxon>
        <taxon>Rhizobium/Agrobacterium group</taxon>
        <taxon>Rhizobium</taxon>
    </lineage>
</organism>
<dbReference type="AlphaFoldDB" id="A0A7Y0FY07"/>
<dbReference type="GO" id="GO:0005506">
    <property type="term" value="F:iron ion binding"/>
    <property type="evidence" value="ECO:0007669"/>
    <property type="project" value="InterPro"/>
</dbReference>
<dbReference type="GO" id="GO:0020037">
    <property type="term" value="F:heme binding"/>
    <property type="evidence" value="ECO:0007669"/>
    <property type="project" value="InterPro"/>
</dbReference>
<keyword evidence="2" id="KW-1185">Reference proteome</keyword>
<dbReference type="EMBL" id="JABBGK010000005">
    <property type="protein sequence ID" value="NML76184.1"/>
    <property type="molecule type" value="Genomic_DNA"/>
</dbReference>
<dbReference type="Proteomes" id="UP000541470">
    <property type="component" value="Unassembled WGS sequence"/>
</dbReference>
<protein>
    <submittedName>
        <fullName evidence="1">Uncharacterized protein</fullName>
    </submittedName>
</protein>
<accession>A0A7Y0FY07</accession>
<dbReference type="GO" id="GO:0016705">
    <property type="term" value="F:oxidoreductase activity, acting on paired donors, with incorporation or reduction of molecular oxygen"/>
    <property type="evidence" value="ECO:0007669"/>
    <property type="project" value="InterPro"/>
</dbReference>
<evidence type="ECO:0000313" key="2">
    <source>
        <dbReference type="Proteomes" id="UP000541470"/>
    </source>
</evidence>
<comment type="caution">
    <text evidence="1">The sequence shown here is derived from an EMBL/GenBank/DDBJ whole genome shotgun (WGS) entry which is preliminary data.</text>
</comment>
<dbReference type="RefSeq" id="WP_169594563.1">
    <property type="nucleotide sequence ID" value="NZ_JABBGK010000005.1"/>
</dbReference>